<dbReference type="KEGG" id="cja:CJA_0893"/>
<name>B3PL80_CELJU</name>
<organism evidence="1 2">
    <name type="scientific">Cellvibrio japonicus (strain Ueda107)</name>
    <name type="common">Pseudomonas fluorescens subsp. cellulosa</name>
    <dbReference type="NCBI Taxonomy" id="498211"/>
    <lineage>
        <taxon>Bacteria</taxon>
        <taxon>Pseudomonadati</taxon>
        <taxon>Pseudomonadota</taxon>
        <taxon>Gammaproteobacteria</taxon>
        <taxon>Cellvibrionales</taxon>
        <taxon>Cellvibrionaceae</taxon>
        <taxon>Cellvibrio</taxon>
    </lineage>
</organism>
<sequence length="71" mass="8188">MKWFDFCSFCLVSVRCAKKYYLIIKKPLPMPRGVPIVRALTNRQPAVDKSAVARLPRSCKKLMKLIIYSAK</sequence>
<dbReference type="AlphaFoldDB" id="B3PL80"/>
<proteinExistence type="predicted"/>
<dbReference type="Proteomes" id="UP000001036">
    <property type="component" value="Chromosome"/>
</dbReference>
<accession>B3PL80</accession>
<dbReference type="STRING" id="498211.CJA_0893"/>
<dbReference type="EMBL" id="CP000934">
    <property type="protein sequence ID" value="ACE84732.1"/>
    <property type="molecule type" value="Genomic_DNA"/>
</dbReference>
<dbReference type="HOGENOM" id="CLU_2732641_0_0_6"/>
<reference evidence="1 2" key="1">
    <citation type="journal article" date="2008" name="J. Bacteriol.">
        <title>Insights into plant cell wall degradation from the genome sequence of the soil bacterium Cellvibrio japonicus.</title>
        <authorList>
            <person name="Deboy R.T."/>
            <person name="Mongodin E.F."/>
            <person name="Fouts D.E."/>
            <person name="Tailford L.E."/>
            <person name="Khouri H."/>
            <person name="Emerson J.B."/>
            <person name="Mohamoud Y."/>
            <person name="Watkins K."/>
            <person name="Henrissat B."/>
            <person name="Gilbert H.J."/>
            <person name="Nelson K.E."/>
        </authorList>
    </citation>
    <scope>NUCLEOTIDE SEQUENCE [LARGE SCALE GENOMIC DNA]</scope>
    <source>
        <strain evidence="1 2">Ueda107</strain>
    </source>
</reference>
<gene>
    <name evidence="1" type="ordered locus">CJA_0893</name>
</gene>
<protein>
    <submittedName>
        <fullName evidence="1">Uncharacterized protein</fullName>
    </submittedName>
</protein>
<evidence type="ECO:0000313" key="1">
    <source>
        <dbReference type="EMBL" id="ACE84732.1"/>
    </source>
</evidence>
<evidence type="ECO:0000313" key="2">
    <source>
        <dbReference type="Proteomes" id="UP000001036"/>
    </source>
</evidence>
<keyword evidence="2" id="KW-1185">Reference proteome</keyword>